<evidence type="ECO:0000256" key="2">
    <source>
        <dbReference type="ARBA" id="ARBA00022737"/>
    </source>
</evidence>
<keyword evidence="2" id="KW-0677">Repeat</keyword>
<gene>
    <name evidence="7" type="ORF">BJ991_000540</name>
</gene>
<protein>
    <submittedName>
        <fullName evidence="7">Ribose transport system ATP-binding protein</fullName>
    </submittedName>
</protein>
<evidence type="ECO:0000256" key="5">
    <source>
        <dbReference type="SAM" id="MobiDB-lite"/>
    </source>
</evidence>
<keyword evidence="1" id="KW-0813">Transport</keyword>
<dbReference type="GO" id="GO:0016887">
    <property type="term" value="F:ATP hydrolysis activity"/>
    <property type="evidence" value="ECO:0007669"/>
    <property type="project" value="InterPro"/>
</dbReference>
<organism evidence="7 8">
    <name type="scientific">Microbacterium immunditiarum</name>
    <dbReference type="NCBI Taxonomy" id="337480"/>
    <lineage>
        <taxon>Bacteria</taxon>
        <taxon>Bacillati</taxon>
        <taxon>Actinomycetota</taxon>
        <taxon>Actinomycetes</taxon>
        <taxon>Micrococcales</taxon>
        <taxon>Microbacteriaceae</taxon>
        <taxon>Microbacterium</taxon>
    </lineage>
</organism>
<name>A0A7Y9GL45_9MICO</name>
<dbReference type="SUPFAM" id="SSF52540">
    <property type="entry name" value="P-loop containing nucleoside triphosphate hydrolases"/>
    <property type="match status" value="2"/>
</dbReference>
<dbReference type="RefSeq" id="WP_179487217.1">
    <property type="nucleotide sequence ID" value="NZ_JACCBV010000001.1"/>
</dbReference>
<dbReference type="Proteomes" id="UP000576969">
    <property type="component" value="Unassembled WGS sequence"/>
</dbReference>
<proteinExistence type="predicted"/>
<accession>A0A7Y9GL45</accession>
<dbReference type="SMART" id="SM00382">
    <property type="entry name" value="AAA"/>
    <property type="match status" value="2"/>
</dbReference>
<dbReference type="Gene3D" id="3.40.50.300">
    <property type="entry name" value="P-loop containing nucleotide triphosphate hydrolases"/>
    <property type="match status" value="2"/>
</dbReference>
<dbReference type="GO" id="GO:0005524">
    <property type="term" value="F:ATP binding"/>
    <property type="evidence" value="ECO:0007669"/>
    <property type="project" value="UniProtKB-KW"/>
</dbReference>
<dbReference type="InterPro" id="IPR003593">
    <property type="entry name" value="AAA+_ATPase"/>
</dbReference>
<feature type="domain" description="ABC transporter" evidence="6">
    <location>
        <begin position="10"/>
        <end position="250"/>
    </location>
</feature>
<dbReference type="PROSITE" id="PS50893">
    <property type="entry name" value="ABC_TRANSPORTER_2"/>
    <property type="match status" value="2"/>
</dbReference>
<keyword evidence="8" id="KW-1185">Reference proteome</keyword>
<dbReference type="EMBL" id="JACCBV010000001">
    <property type="protein sequence ID" value="NYE18512.1"/>
    <property type="molecule type" value="Genomic_DNA"/>
</dbReference>
<comment type="caution">
    <text evidence="7">The sequence shown here is derived from an EMBL/GenBank/DDBJ whole genome shotgun (WGS) entry which is preliminary data.</text>
</comment>
<feature type="compositionally biased region" description="Basic and acidic residues" evidence="5">
    <location>
        <begin position="264"/>
        <end position="275"/>
    </location>
</feature>
<evidence type="ECO:0000256" key="1">
    <source>
        <dbReference type="ARBA" id="ARBA00022448"/>
    </source>
</evidence>
<dbReference type="PANTHER" id="PTHR43790">
    <property type="entry name" value="CARBOHYDRATE TRANSPORT ATP-BINDING PROTEIN MG119-RELATED"/>
    <property type="match status" value="1"/>
</dbReference>
<dbReference type="Pfam" id="PF00005">
    <property type="entry name" value="ABC_tran"/>
    <property type="match status" value="2"/>
</dbReference>
<feature type="region of interest" description="Disordered" evidence="5">
    <location>
        <begin position="256"/>
        <end position="275"/>
    </location>
</feature>
<dbReference type="InterPro" id="IPR003439">
    <property type="entry name" value="ABC_transporter-like_ATP-bd"/>
</dbReference>
<dbReference type="InterPro" id="IPR050107">
    <property type="entry name" value="ABC_carbohydrate_import_ATPase"/>
</dbReference>
<evidence type="ECO:0000259" key="6">
    <source>
        <dbReference type="PROSITE" id="PS50893"/>
    </source>
</evidence>
<dbReference type="PANTHER" id="PTHR43790:SF9">
    <property type="entry name" value="GALACTOFURANOSE TRANSPORTER ATP-BINDING PROTEIN YTFR"/>
    <property type="match status" value="1"/>
</dbReference>
<sequence length="521" mass="56150">MSDSPSPYTLTVSGVSKSFGSTRAVNDASFDVKRGELVGIAGHNGAGKSTILKVVNGSLSGDSGTVTLDGVERSAGTTVAHPERLGVRTVYQELSLAPALRVDEIAAVFDRSARGFGWRTRAWRKLRAVLDEMFPDHGIRRDHTIRDLSLARRQMIECASTMVDGAVPPKLVILDEPTSALDAASTATFYAYLRKRAAEGVSAIVTTHRLGEMVENLSRIFVMRDGRVISEQDASTATKDSLVSAMGAAAHELERAASVPPAERPPEERFERPADAEPVVRIEQTGLDGEDEVFPIYAGEIVGLAGLEGHGQLQTIEAMHRAASSKPGRRKAPKKTRLQSVSVVGDAAYVSGDRGVRGIFSLWDVAKNISISSLKNLTAAGLIRREAERRLVDEWYHQLGIKGRASDAITSLSGGTQQKALMARALAVGSDLLLLEDPTRGVDQHTKVEVYAMLGARAAAGQCVVWYSTENEELRNCDRVLVFRAGRIVGTLKGTDATEDKVISLSFEGHDHEDNAVKEIA</sequence>
<feature type="domain" description="ABC transporter" evidence="6">
    <location>
        <begin position="274"/>
        <end position="510"/>
    </location>
</feature>
<evidence type="ECO:0000256" key="4">
    <source>
        <dbReference type="ARBA" id="ARBA00022840"/>
    </source>
</evidence>
<evidence type="ECO:0000256" key="3">
    <source>
        <dbReference type="ARBA" id="ARBA00022741"/>
    </source>
</evidence>
<evidence type="ECO:0000313" key="8">
    <source>
        <dbReference type="Proteomes" id="UP000576969"/>
    </source>
</evidence>
<keyword evidence="4 7" id="KW-0067">ATP-binding</keyword>
<dbReference type="AlphaFoldDB" id="A0A7Y9GL45"/>
<keyword evidence="3" id="KW-0547">Nucleotide-binding</keyword>
<dbReference type="InterPro" id="IPR027417">
    <property type="entry name" value="P-loop_NTPase"/>
</dbReference>
<reference evidence="7 8" key="1">
    <citation type="submission" date="2020-07" db="EMBL/GenBank/DDBJ databases">
        <title>Sequencing the genomes of 1000 actinobacteria strains.</title>
        <authorList>
            <person name="Klenk H.-P."/>
        </authorList>
    </citation>
    <scope>NUCLEOTIDE SEQUENCE [LARGE SCALE GENOMIC DNA]</scope>
    <source>
        <strain evidence="7 8">DSM 24662</strain>
    </source>
</reference>
<evidence type="ECO:0000313" key="7">
    <source>
        <dbReference type="EMBL" id="NYE18512.1"/>
    </source>
</evidence>